<keyword evidence="5" id="KW-1185">Reference proteome</keyword>
<protein>
    <submittedName>
        <fullName evidence="4">DUF4129 domain-containing protein</fullName>
    </submittedName>
</protein>
<sequence>MPSAPVAHPPAVLGMATIDVPVDPEAPEARQWLIDELAKPPYQAAKPSLFDHASKAVWDWLNSLFVPTGDAFDGWLPILVVGVVVVLIAVAFLVFGLPRLNRRSRTAIPLFGIDERRSAGDIRQAARAAAASGDWSLAIEEQFRAIASDLSSRTILNVTPGTTANEFARAAAYSFPAEREGLRTAAAAFDEVRYLDRAGTEDGFRHVLALDERLRTTRPGNLGPSHVGTPGDRA</sequence>
<keyword evidence="2" id="KW-1133">Transmembrane helix</keyword>
<dbReference type="EMBL" id="JBHSTP010000001">
    <property type="protein sequence ID" value="MFC6354832.1"/>
    <property type="molecule type" value="Genomic_DNA"/>
</dbReference>
<feature type="domain" description="Protein-glutamine gamma-glutamyltransferase-like C-terminal" evidence="3">
    <location>
        <begin position="143"/>
        <end position="212"/>
    </location>
</feature>
<evidence type="ECO:0000313" key="4">
    <source>
        <dbReference type="EMBL" id="MFC6354832.1"/>
    </source>
</evidence>
<name>A0ABW1VD57_9MICO</name>
<comment type="caution">
    <text evidence="4">The sequence shown here is derived from an EMBL/GenBank/DDBJ whole genome shotgun (WGS) entry which is preliminary data.</text>
</comment>
<keyword evidence="2" id="KW-0472">Membrane</keyword>
<evidence type="ECO:0000313" key="5">
    <source>
        <dbReference type="Proteomes" id="UP001596306"/>
    </source>
</evidence>
<proteinExistence type="predicted"/>
<reference evidence="5" key="1">
    <citation type="journal article" date="2019" name="Int. J. Syst. Evol. Microbiol.">
        <title>The Global Catalogue of Microorganisms (GCM) 10K type strain sequencing project: providing services to taxonomists for standard genome sequencing and annotation.</title>
        <authorList>
            <consortium name="The Broad Institute Genomics Platform"/>
            <consortium name="The Broad Institute Genome Sequencing Center for Infectious Disease"/>
            <person name="Wu L."/>
            <person name="Ma J."/>
        </authorList>
    </citation>
    <scope>NUCLEOTIDE SEQUENCE [LARGE SCALE GENOMIC DNA]</scope>
    <source>
        <strain evidence="5">CCUG 43304</strain>
    </source>
</reference>
<dbReference type="InterPro" id="IPR025403">
    <property type="entry name" value="TgpA-like_C"/>
</dbReference>
<dbReference type="Pfam" id="PF13559">
    <property type="entry name" value="DUF4129"/>
    <property type="match status" value="1"/>
</dbReference>
<dbReference type="Proteomes" id="UP001596306">
    <property type="component" value="Unassembled WGS sequence"/>
</dbReference>
<organism evidence="4 5">
    <name type="scientific">Luethyella okanaganae</name>
    <dbReference type="NCBI Taxonomy" id="69372"/>
    <lineage>
        <taxon>Bacteria</taxon>
        <taxon>Bacillati</taxon>
        <taxon>Actinomycetota</taxon>
        <taxon>Actinomycetes</taxon>
        <taxon>Micrococcales</taxon>
        <taxon>Microbacteriaceae</taxon>
        <taxon>Luethyella</taxon>
    </lineage>
</organism>
<gene>
    <name evidence="4" type="ORF">ACFQB0_01715</name>
</gene>
<evidence type="ECO:0000256" key="2">
    <source>
        <dbReference type="SAM" id="Phobius"/>
    </source>
</evidence>
<feature type="transmembrane region" description="Helical" evidence="2">
    <location>
        <begin position="74"/>
        <end position="95"/>
    </location>
</feature>
<feature type="region of interest" description="Disordered" evidence="1">
    <location>
        <begin position="215"/>
        <end position="234"/>
    </location>
</feature>
<keyword evidence="2" id="KW-0812">Transmembrane</keyword>
<evidence type="ECO:0000256" key="1">
    <source>
        <dbReference type="SAM" id="MobiDB-lite"/>
    </source>
</evidence>
<evidence type="ECO:0000259" key="3">
    <source>
        <dbReference type="Pfam" id="PF13559"/>
    </source>
</evidence>
<accession>A0ABW1VD57</accession>